<evidence type="ECO:0000313" key="11">
    <source>
        <dbReference type="Proteomes" id="UP000032668"/>
    </source>
</evidence>
<dbReference type="InterPro" id="IPR013833">
    <property type="entry name" value="Cyt_c_oxidase_su3_a-hlx"/>
</dbReference>
<dbReference type="AlphaFoldDB" id="A0A0D6PHQ0"/>
<keyword evidence="5 8" id="KW-1133">Transmembrane helix</keyword>
<evidence type="ECO:0000256" key="7">
    <source>
        <dbReference type="RuleBase" id="RU003376"/>
    </source>
</evidence>
<dbReference type="RefSeq" id="WP_052948407.1">
    <property type="nucleotide sequence ID" value="NZ_BANC01000081.1"/>
</dbReference>
<organism evidence="10 11">
    <name type="scientific">Acidocella aminolytica 101 = DSM 11237</name>
    <dbReference type="NCBI Taxonomy" id="1120923"/>
    <lineage>
        <taxon>Bacteria</taxon>
        <taxon>Pseudomonadati</taxon>
        <taxon>Pseudomonadota</taxon>
        <taxon>Alphaproteobacteria</taxon>
        <taxon>Acetobacterales</taxon>
        <taxon>Acidocellaceae</taxon>
        <taxon>Acidocella</taxon>
    </lineage>
</organism>
<dbReference type="Pfam" id="PF00510">
    <property type="entry name" value="COX3"/>
    <property type="match status" value="1"/>
</dbReference>
<feature type="transmembrane region" description="Helical" evidence="8">
    <location>
        <begin position="101"/>
        <end position="121"/>
    </location>
</feature>
<protein>
    <submittedName>
        <fullName evidence="10">Cytochrome o ubiquinol oxidase subunit III</fullName>
    </submittedName>
</protein>
<dbReference type="EMBL" id="BANC01000081">
    <property type="protein sequence ID" value="GAN81177.1"/>
    <property type="molecule type" value="Genomic_DNA"/>
</dbReference>
<feature type="transmembrane region" description="Helical" evidence="8">
    <location>
        <begin position="187"/>
        <end position="206"/>
    </location>
</feature>
<dbReference type="InterPro" id="IPR024791">
    <property type="entry name" value="Cyt_c/ubiquinol_Oxase_su3"/>
</dbReference>
<dbReference type="InterPro" id="IPR035973">
    <property type="entry name" value="Cyt_c_oxidase_su3-like_sf"/>
</dbReference>
<dbReference type="OrthoDB" id="9810850at2"/>
<dbReference type="STRING" id="1120923.SAMN02746095_03789"/>
<keyword evidence="6 8" id="KW-0472">Membrane</keyword>
<feature type="transmembrane region" description="Helical" evidence="8">
    <location>
        <begin position="74"/>
        <end position="94"/>
    </location>
</feature>
<dbReference type="InterPro" id="IPR000298">
    <property type="entry name" value="Cyt_c_oxidase-like_su3"/>
</dbReference>
<sequence length="207" mass="22590">MAHQAAPGANTRLFHPGYEGHSQISARTLGFWLYMLSDALLFTALFAAYAVLDTPMNAAGGPIASQIVNPVEGFWQTIIILASVTSYSLATVAMKNGNRSGTMLGIVVALVLGAAFVAFGFNDLASLAAQGNGMDRSGYLSAYFVLILTHALHMIFGALWMLVMLVQIPRYGFNEMVVARLLNLRMFWQFQATVWVCVYIYVYMIGA</sequence>
<dbReference type="PANTHER" id="PTHR11403">
    <property type="entry name" value="CYTOCHROME C OXIDASE SUBUNIT III"/>
    <property type="match status" value="1"/>
</dbReference>
<keyword evidence="4 7" id="KW-0812">Transmembrane</keyword>
<dbReference type="SUPFAM" id="SSF81452">
    <property type="entry name" value="Cytochrome c oxidase subunit III-like"/>
    <property type="match status" value="1"/>
</dbReference>
<evidence type="ECO:0000256" key="4">
    <source>
        <dbReference type="ARBA" id="ARBA00022692"/>
    </source>
</evidence>
<feature type="transmembrane region" description="Helical" evidence="8">
    <location>
        <begin position="141"/>
        <end position="166"/>
    </location>
</feature>
<evidence type="ECO:0000256" key="2">
    <source>
        <dbReference type="ARBA" id="ARBA00010581"/>
    </source>
</evidence>
<keyword evidence="11" id="KW-1185">Reference proteome</keyword>
<evidence type="ECO:0000256" key="8">
    <source>
        <dbReference type="SAM" id="Phobius"/>
    </source>
</evidence>
<keyword evidence="3" id="KW-1003">Cell membrane</keyword>
<evidence type="ECO:0000256" key="5">
    <source>
        <dbReference type="ARBA" id="ARBA00022989"/>
    </source>
</evidence>
<evidence type="ECO:0000313" key="10">
    <source>
        <dbReference type="EMBL" id="GAN81177.1"/>
    </source>
</evidence>
<dbReference type="GO" id="GO:0004129">
    <property type="term" value="F:cytochrome-c oxidase activity"/>
    <property type="evidence" value="ECO:0007669"/>
    <property type="project" value="InterPro"/>
</dbReference>
<name>A0A0D6PHQ0_9PROT</name>
<evidence type="ECO:0000256" key="6">
    <source>
        <dbReference type="ARBA" id="ARBA00023136"/>
    </source>
</evidence>
<feature type="domain" description="Heme-copper oxidase subunit III family profile" evidence="9">
    <location>
        <begin position="1"/>
        <end position="207"/>
    </location>
</feature>
<evidence type="ECO:0000256" key="3">
    <source>
        <dbReference type="ARBA" id="ARBA00022475"/>
    </source>
</evidence>
<evidence type="ECO:0000259" key="9">
    <source>
        <dbReference type="PROSITE" id="PS50253"/>
    </source>
</evidence>
<evidence type="ECO:0000256" key="1">
    <source>
        <dbReference type="ARBA" id="ARBA00004651"/>
    </source>
</evidence>
<feature type="transmembrane region" description="Helical" evidence="8">
    <location>
        <begin position="31"/>
        <end position="52"/>
    </location>
</feature>
<dbReference type="Gene3D" id="1.20.120.80">
    <property type="entry name" value="Cytochrome c oxidase, subunit III, four-helix bundle"/>
    <property type="match status" value="1"/>
</dbReference>
<dbReference type="GO" id="GO:0019646">
    <property type="term" value="P:aerobic electron transport chain"/>
    <property type="evidence" value="ECO:0007669"/>
    <property type="project" value="InterPro"/>
</dbReference>
<dbReference type="PROSITE" id="PS50253">
    <property type="entry name" value="COX3"/>
    <property type="match status" value="1"/>
</dbReference>
<reference evidence="10 11" key="1">
    <citation type="submission" date="2012-11" db="EMBL/GenBank/DDBJ databases">
        <title>Whole genome sequence of Acidocella aminolytica 101 = DSM 11237.</title>
        <authorList>
            <person name="Azuma Y."/>
            <person name="Higashiura N."/>
            <person name="Hirakawa H."/>
            <person name="Matsushita K."/>
        </authorList>
    </citation>
    <scope>NUCLEOTIDE SEQUENCE [LARGE SCALE GENOMIC DNA]</scope>
    <source>
        <strain evidence="11">101 / DSM 11237</strain>
    </source>
</reference>
<comment type="caution">
    <text evidence="10">The sequence shown here is derived from an EMBL/GenBank/DDBJ whole genome shotgun (WGS) entry which is preliminary data.</text>
</comment>
<dbReference type="Proteomes" id="UP000032668">
    <property type="component" value="Unassembled WGS sequence"/>
</dbReference>
<comment type="similarity">
    <text evidence="2 7">Belongs to the cytochrome c oxidase subunit 3 family.</text>
</comment>
<gene>
    <name evidence="10" type="ORF">Aam_083_004</name>
</gene>
<proteinExistence type="inferred from homology"/>
<accession>A0A0D6PHQ0</accession>
<dbReference type="GO" id="GO:0005886">
    <property type="term" value="C:plasma membrane"/>
    <property type="evidence" value="ECO:0007669"/>
    <property type="project" value="UniProtKB-SubCell"/>
</dbReference>
<comment type="subcellular location">
    <subcellularLocation>
        <location evidence="1 7">Cell membrane</location>
        <topology evidence="1 7">Multi-pass membrane protein</topology>
    </subcellularLocation>
</comment>
<dbReference type="PANTHER" id="PTHR11403:SF2">
    <property type="entry name" value="CYTOCHROME BO(3) UBIQUINOL OXIDASE SUBUNIT 3"/>
    <property type="match status" value="1"/>
</dbReference>